<dbReference type="InterPro" id="IPR001436">
    <property type="entry name" value="Alpha-crystallin/sHSP_animal"/>
</dbReference>
<reference evidence="7" key="1">
    <citation type="submission" date="2019-11" db="EMBL/GenBank/DDBJ databases">
        <authorList>
            <person name="Jia D."/>
            <person name="Liu Y."/>
            <person name="Ma R."/>
        </authorList>
    </citation>
    <scope>NUCLEOTIDE SEQUENCE</scope>
</reference>
<dbReference type="GO" id="GO:0042026">
    <property type="term" value="P:protein refolding"/>
    <property type="evidence" value="ECO:0007669"/>
    <property type="project" value="TreeGrafter"/>
</dbReference>
<dbReference type="PANTHER" id="PTHR45640">
    <property type="entry name" value="HEAT SHOCK PROTEIN HSP-12.2-RELATED"/>
    <property type="match status" value="1"/>
</dbReference>
<comment type="similarity">
    <text evidence="2 4 5">Belongs to the small heat shock protein (HSP20) family.</text>
</comment>
<dbReference type="GO" id="GO:0046872">
    <property type="term" value="F:metal ion binding"/>
    <property type="evidence" value="ECO:0007669"/>
    <property type="project" value="UniProtKB-KW"/>
</dbReference>
<keyword evidence="3" id="KW-0862">Zinc</keyword>
<evidence type="ECO:0000256" key="4">
    <source>
        <dbReference type="PROSITE-ProRule" id="PRU00285"/>
    </source>
</evidence>
<dbReference type="GO" id="GO:0009408">
    <property type="term" value="P:response to heat"/>
    <property type="evidence" value="ECO:0007669"/>
    <property type="project" value="UniProtKB-ARBA"/>
</dbReference>
<dbReference type="CDD" id="cd06526">
    <property type="entry name" value="metazoan_ACD"/>
    <property type="match status" value="1"/>
</dbReference>
<keyword evidence="1" id="KW-0346">Stress response</keyword>
<evidence type="ECO:0000256" key="3">
    <source>
        <dbReference type="PIRSR" id="PIRSR036514-1"/>
    </source>
</evidence>
<keyword evidence="3" id="KW-0479">Metal-binding</keyword>
<dbReference type="PANTHER" id="PTHR45640:SF13">
    <property type="entry name" value="HEAT SHOCK PROTEIN 22-RELATED"/>
    <property type="match status" value="1"/>
</dbReference>
<sequence>MSLLPYLLDDAPFIRPSRLLDQHFGMMLDPEDMFQPTVNFPRLFLRSPTGYMRNWKSTASQRDTGSTVDFGKDQFVANLDVQQFKPEEITVKTTGDNTVTIEGKHEEREDEHGQIYRHFMRTYKLPKQYDMTKIESKLSTDGVLSIVAPRIDAEHIQYKDIPVIQTGAPAKKAVEKTGDGDKN</sequence>
<dbReference type="Pfam" id="PF00011">
    <property type="entry name" value="HSP20"/>
    <property type="match status" value="1"/>
</dbReference>
<dbReference type="EMBL" id="MN685582">
    <property type="protein sequence ID" value="QNJ44843.1"/>
    <property type="molecule type" value="mRNA"/>
</dbReference>
<proteinExistence type="evidence at transcript level"/>
<protein>
    <submittedName>
        <fullName evidence="7">SHSP20.9</fullName>
    </submittedName>
</protein>
<dbReference type="PIRSF" id="PIRSF036514">
    <property type="entry name" value="Sm_HSP_B1"/>
    <property type="match status" value="1"/>
</dbReference>
<dbReference type="PROSITE" id="PS01031">
    <property type="entry name" value="SHSP"/>
    <property type="match status" value="1"/>
</dbReference>
<dbReference type="PRINTS" id="PR00299">
    <property type="entry name" value="ACRYSTALLIN"/>
</dbReference>
<dbReference type="GO" id="GO:0005737">
    <property type="term" value="C:cytoplasm"/>
    <property type="evidence" value="ECO:0007669"/>
    <property type="project" value="TreeGrafter"/>
</dbReference>
<dbReference type="GO" id="GO:0051082">
    <property type="term" value="F:unfolded protein binding"/>
    <property type="evidence" value="ECO:0007669"/>
    <property type="project" value="TreeGrafter"/>
</dbReference>
<dbReference type="SUPFAM" id="SSF49764">
    <property type="entry name" value="HSP20-like chaperones"/>
    <property type="match status" value="1"/>
</dbReference>
<dbReference type="AlphaFoldDB" id="A0A7G8KP60"/>
<dbReference type="GO" id="GO:0005634">
    <property type="term" value="C:nucleus"/>
    <property type="evidence" value="ECO:0007669"/>
    <property type="project" value="TreeGrafter"/>
</dbReference>
<feature type="binding site" evidence="3">
    <location>
        <position position="155"/>
    </location>
    <ligand>
        <name>Zn(2+)</name>
        <dbReference type="ChEBI" id="CHEBI:29105"/>
        <label>1</label>
    </ligand>
</feature>
<feature type="domain" description="SHSP" evidence="6">
    <location>
        <begin position="57"/>
        <end position="166"/>
    </location>
</feature>
<accession>A0A7G8KP60</accession>
<evidence type="ECO:0000256" key="1">
    <source>
        <dbReference type="ARBA" id="ARBA00023016"/>
    </source>
</evidence>
<evidence type="ECO:0000256" key="5">
    <source>
        <dbReference type="RuleBase" id="RU003616"/>
    </source>
</evidence>
<feature type="binding site" evidence="3">
    <location>
        <position position="107"/>
    </location>
    <ligand>
        <name>Zn(2+)</name>
        <dbReference type="ChEBI" id="CHEBI:29105"/>
        <label>2</label>
    </ligand>
</feature>
<feature type="binding site" evidence="3">
    <location>
        <position position="105"/>
    </location>
    <ligand>
        <name>Zn(2+)</name>
        <dbReference type="ChEBI" id="CHEBI:29105"/>
        <label>1</label>
    </ligand>
</feature>
<dbReference type="InterPro" id="IPR008978">
    <property type="entry name" value="HSP20-like_chaperone"/>
</dbReference>
<evidence type="ECO:0000256" key="2">
    <source>
        <dbReference type="PIRNR" id="PIRNR036514"/>
    </source>
</evidence>
<dbReference type="Gene3D" id="2.60.40.790">
    <property type="match status" value="1"/>
</dbReference>
<dbReference type="InterPro" id="IPR055269">
    <property type="entry name" value="Alpha-crystallin/HSP_16"/>
</dbReference>
<dbReference type="InterPro" id="IPR002068">
    <property type="entry name" value="A-crystallin/Hsp20_dom"/>
</dbReference>
<feature type="binding site" evidence="3">
    <location>
        <position position="112"/>
    </location>
    <ligand>
        <name>Zn(2+)</name>
        <dbReference type="ChEBI" id="CHEBI:29105"/>
        <label>1</label>
    </ligand>
</feature>
<name>A0A7G8KP60_9CUCU</name>
<evidence type="ECO:0000259" key="6">
    <source>
        <dbReference type="PROSITE" id="PS01031"/>
    </source>
</evidence>
<evidence type="ECO:0000313" key="7">
    <source>
        <dbReference type="EMBL" id="QNJ44843.1"/>
    </source>
</evidence>
<organism evidence="7">
    <name type="scientific">Agasicles hygrophila</name>
    <dbReference type="NCBI Taxonomy" id="715812"/>
    <lineage>
        <taxon>Eukaryota</taxon>
        <taxon>Metazoa</taxon>
        <taxon>Ecdysozoa</taxon>
        <taxon>Arthropoda</taxon>
        <taxon>Hexapoda</taxon>
        <taxon>Insecta</taxon>
        <taxon>Pterygota</taxon>
        <taxon>Neoptera</taxon>
        <taxon>Endopterygota</taxon>
        <taxon>Coleoptera</taxon>
        <taxon>Polyphaga</taxon>
        <taxon>Cucujiformia</taxon>
        <taxon>Chrysomeloidea</taxon>
        <taxon>Chrysomelidae</taxon>
        <taxon>Galerucinae</taxon>
        <taxon>Alticini</taxon>
        <taxon>Agasicles</taxon>
    </lineage>
</organism>